<keyword evidence="2" id="KW-1185">Reference proteome</keyword>
<comment type="caution">
    <text evidence="1">The sequence shown here is derived from an EMBL/GenBank/DDBJ whole genome shotgun (WGS) entry which is preliminary data.</text>
</comment>
<reference evidence="1" key="1">
    <citation type="submission" date="2023-11" db="EMBL/GenBank/DDBJ databases">
        <title>Genome assemblies of two species of porcelain crab, Petrolisthes cinctipes and Petrolisthes manimaculis (Anomura: Porcellanidae).</title>
        <authorList>
            <person name="Angst P."/>
        </authorList>
    </citation>
    <scope>NUCLEOTIDE SEQUENCE</scope>
    <source>
        <strain evidence="1">PB745_02</strain>
        <tissue evidence="1">Gill</tissue>
    </source>
</reference>
<accession>A0AAE1QBA0</accession>
<protein>
    <submittedName>
        <fullName evidence="1">Uncharacterized protein</fullName>
    </submittedName>
</protein>
<dbReference type="Proteomes" id="UP001292094">
    <property type="component" value="Unassembled WGS sequence"/>
</dbReference>
<dbReference type="EMBL" id="JAWZYT010000478">
    <property type="protein sequence ID" value="KAK4323020.1"/>
    <property type="molecule type" value="Genomic_DNA"/>
</dbReference>
<gene>
    <name evidence="1" type="ORF">Pmani_006257</name>
</gene>
<proteinExistence type="predicted"/>
<name>A0AAE1QBA0_9EUCA</name>
<evidence type="ECO:0000313" key="1">
    <source>
        <dbReference type="EMBL" id="KAK4323020.1"/>
    </source>
</evidence>
<evidence type="ECO:0000313" key="2">
    <source>
        <dbReference type="Proteomes" id="UP001292094"/>
    </source>
</evidence>
<organism evidence="1 2">
    <name type="scientific">Petrolisthes manimaculis</name>
    <dbReference type="NCBI Taxonomy" id="1843537"/>
    <lineage>
        <taxon>Eukaryota</taxon>
        <taxon>Metazoa</taxon>
        <taxon>Ecdysozoa</taxon>
        <taxon>Arthropoda</taxon>
        <taxon>Crustacea</taxon>
        <taxon>Multicrustacea</taxon>
        <taxon>Malacostraca</taxon>
        <taxon>Eumalacostraca</taxon>
        <taxon>Eucarida</taxon>
        <taxon>Decapoda</taxon>
        <taxon>Pleocyemata</taxon>
        <taxon>Anomura</taxon>
        <taxon>Galatheoidea</taxon>
        <taxon>Porcellanidae</taxon>
        <taxon>Petrolisthes</taxon>
    </lineage>
</organism>
<sequence>MASPRRMELGDVGASLREDQLVLERCIVFQYTSPVCQVSTAHETPSLHEFRSKISQVFGEKELDAIEFLGDGGLVLVTMKKAKTRAYLLSKVSAISWRPSDGSKCTCRCELFVRPVVPLPGRLHLTISGIPSVLLEIKTNVLKERMGKLVPRLSNIELSF</sequence>
<dbReference type="AlphaFoldDB" id="A0AAE1QBA0"/>